<comment type="caution">
    <text evidence="1">The sequence shown here is derived from an EMBL/GenBank/DDBJ whole genome shotgun (WGS) entry which is preliminary data.</text>
</comment>
<organism evidence="1 2">
    <name type="scientific">Elizabethkingia occulta</name>
    <dbReference type="NCBI Taxonomy" id="1867263"/>
    <lineage>
        <taxon>Bacteria</taxon>
        <taxon>Pseudomonadati</taxon>
        <taxon>Bacteroidota</taxon>
        <taxon>Flavobacteriia</taxon>
        <taxon>Flavobacteriales</taxon>
        <taxon>Weeksellaceae</taxon>
        <taxon>Elizabethkingia</taxon>
    </lineage>
</organism>
<protein>
    <submittedName>
        <fullName evidence="1">Uncharacterized protein</fullName>
    </submittedName>
</protein>
<gene>
    <name evidence="1" type="ORF">BAZ10_01415</name>
</gene>
<evidence type="ECO:0000313" key="2">
    <source>
        <dbReference type="Proteomes" id="UP000190813"/>
    </source>
</evidence>
<accession>A0A1T3MPY4</accession>
<sequence>MSSCKSRYLKNYVSDNNSNFFEKFDFDLDANNYAGYEYADDSYYYYGANGYYKLKNNGAFNPGNYKEGPGYYVIPPSPAFNSISYTYYKNGKMKTTGKIAGFNSGIKIGIWRFYDETGKVTEVDEDKKFGFWDFDKVLSVLEKDGVINLKTGKNREFEKLQFFYDKDKKEWKVKVFKKDINVLVEEYWEYLFDGNTGKYTRDWYERYNRNAEKDMNLPPLKNSKANKKKQ</sequence>
<dbReference type="EMBL" id="MAHX01000013">
    <property type="protein sequence ID" value="OPC66300.1"/>
    <property type="molecule type" value="Genomic_DNA"/>
</dbReference>
<name>A0A1T3MPY4_9FLAO</name>
<evidence type="ECO:0000313" key="1">
    <source>
        <dbReference type="EMBL" id="OPC66300.1"/>
    </source>
</evidence>
<reference evidence="1 2" key="1">
    <citation type="submission" date="2016-06" db="EMBL/GenBank/DDBJ databases">
        <title>Revisiting the taxonomy of the Elizabethkingia Genus based on Whole-Genome Sequencing, Optical Mapping, and MALDI-TOF.</title>
        <authorList>
            <person name="Nicholson A.C."/>
        </authorList>
    </citation>
    <scope>NUCLEOTIDE SEQUENCE [LARGE SCALE GENOMIC DNA]</scope>
    <source>
        <strain evidence="1 2">G4070</strain>
    </source>
</reference>
<keyword evidence="2" id="KW-1185">Reference proteome</keyword>
<dbReference type="AlphaFoldDB" id="A0A1T3MPY4"/>
<dbReference type="Proteomes" id="UP000190813">
    <property type="component" value="Unassembled WGS sequence"/>
</dbReference>
<proteinExistence type="predicted"/>